<sequence length="240" mass="27981">MDVNVDVSNVFDIIKLKGLQNRLEASSSSYLVNAYVSLGLTRLVGSFPEELETFTENPVINILHDIGTKYVETWFHIQYIRNEAKRVKREIREIDTLCGTSFSEGTPINGCKFNPSPKLEILKMFQRSLYENFKLIMECFKYSRKKNSAIKQFIQSMEDTFEGSKCKVRRKNTIRLDRKLWNMHEKFKKIVILLNEEQLLLPKMLGQLRRDATQNVALPDLLSCHMKLKEANAKLRRAEV</sequence>
<accession>A0ABP1S1X7</accession>
<dbReference type="EMBL" id="CAXLJM020000146">
    <property type="protein sequence ID" value="CAL8141208.1"/>
    <property type="molecule type" value="Genomic_DNA"/>
</dbReference>
<protein>
    <submittedName>
        <fullName evidence="1">Uncharacterized protein</fullName>
    </submittedName>
</protein>
<gene>
    <name evidence="1" type="ORF">ODALV1_LOCUS28621</name>
</gene>
<name>A0ABP1S1X7_9HEXA</name>
<evidence type="ECO:0000313" key="1">
    <source>
        <dbReference type="EMBL" id="CAL8141208.1"/>
    </source>
</evidence>
<proteinExistence type="predicted"/>
<comment type="caution">
    <text evidence="1">The sequence shown here is derived from an EMBL/GenBank/DDBJ whole genome shotgun (WGS) entry which is preliminary data.</text>
</comment>
<dbReference type="Proteomes" id="UP001642540">
    <property type="component" value="Unassembled WGS sequence"/>
</dbReference>
<reference evidence="1 2" key="1">
    <citation type="submission" date="2024-08" db="EMBL/GenBank/DDBJ databases">
        <authorList>
            <person name="Cucini C."/>
            <person name="Frati F."/>
        </authorList>
    </citation>
    <scope>NUCLEOTIDE SEQUENCE [LARGE SCALE GENOMIC DNA]</scope>
</reference>
<keyword evidence="2" id="KW-1185">Reference proteome</keyword>
<evidence type="ECO:0000313" key="2">
    <source>
        <dbReference type="Proteomes" id="UP001642540"/>
    </source>
</evidence>
<organism evidence="1 2">
    <name type="scientific">Orchesella dallaii</name>
    <dbReference type="NCBI Taxonomy" id="48710"/>
    <lineage>
        <taxon>Eukaryota</taxon>
        <taxon>Metazoa</taxon>
        <taxon>Ecdysozoa</taxon>
        <taxon>Arthropoda</taxon>
        <taxon>Hexapoda</taxon>
        <taxon>Collembola</taxon>
        <taxon>Entomobryomorpha</taxon>
        <taxon>Entomobryoidea</taxon>
        <taxon>Orchesellidae</taxon>
        <taxon>Orchesellinae</taxon>
        <taxon>Orchesella</taxon>
    </lineage>
</organism>